<dbReference type="SMART" id="SM00849">
    <property type="entry name" value="Lactamase_B"/>
    <property type="match status" value="1"/>
</dbReference>
<dbReference type="Pfam" id="PF00753">
    <property type="entry name" value="Lactamase_B"/>
    <property type="match status" value="1"/>
</dbReference>
<dbReference type="PANTHER" id="PTHR46233:SF3">
    <property type="entry name" value="HYDROXYACYLGLUTATHIONE HYDROLASE GLOC"/>
    <property type="match status" value="1"/>
</dbReference>
<evidence type="ECO:0000313" key="8">
    <source>
        <dbReference type="Proteomes" id="UP000070544"/>
    </source>
</evidence>
<protein>
    <submittedName>
        <fullName evidence="7">Metallo-hydrolase/oxidoreductase</fullName>
    </submittedName>
</protein>
<keyword evidence="8" id="KW-1185">Reference proteome</keyword>
<evidence type="ECO:0000256" key="2">
    <source>
        <dbReference type="ARBA" id="ARBA00022723"/>
    </source>
</evidence>
<dbReference type="AlphaFoldDB" id="A0A139AES7"/>
<dbReference type="InterPro" id="IPR036866">
    <property type="entry name" value="RibonucZ/Hydroxyglut_hydro"/>
</dbReference>
<dbReference type="OrthoDB" id="515692at2759"/>
<dbReference type="Gene3D" id="3.60.15.10">
    <property type="entry name" value="Ribonuclease Z/Hydroxyacylglutathione hydrolase-like"/>
    <property type="match status" value="1"/>
</dbReference>
<gene>
    <name evidence="7" type="ORF">M427DRAFT_155603</name>
</gene>
<organism evidence="7 8">
    <name type="scientific">Gonapodya prolifera (strain JEL478)</name>
    <name type="common">Monoblepharis prolifera</name>
    <dbReference type="NCBI Taxonomy" id="1344416"/>
    <lineage>
        <taxon>Eukaryota</taxon>
        <taxon>Fungi</taxon>
        <taxon>Fungi incertae sedis</taxon>
        <taxon>Chytridiomycota</taxon>
        <taxon>Chytridiomycota incertae sedis</taxon>
        <taxon>Monoblepharidomycetes</taxon>
        <taxon>Monoblepharidales</taxon>
        <taxon>Gonapodyaceae</taxon>
        <taxon>Gonapodya</taxon>
    </lineage>
</organism>
<evidence type="ECO:0000256" key="3">
    <source>
        <dbReference type="ARBA" id="ARBA00022801"/>
    </source>
</evidence>
<feature type="compositionally biased region" description="Basic and acidic residues" evidence="5">
    <location>
        <begin position="195"/>
        <end position="209"/>
    </location>
</feature>
<keyword evidence="2" id="KW-0479">Metal-binding</keyword>
<dbReference type="Proteomes" id="UP000070544">
    <property type="component" value="Unassembled WGS sequence"/>
</dbReference>
<sequence length="291" mass="31123">MSCNFVCIGEKETHGALLIDPGGHPEVILREVTTRGLYPTMILHTLTRFDHVRGTRMVSDETADVVGLCGEDKHGDPIILPKTGKTIGRVIHTPGHTPGSCCFYFYNGDEPALCTGDAFFRRYIGRTDVLLADLPQLKLSILKRMYTLPPATAVIPGHGDLTTIEEEREGNLFVRHYTMEEEMLKEAPSSGARETGGHRESKGRALREALRKKRGGGGNGGSSGGATGLGSGGTSAVALRGGVGKHDPAGITPDDIAHSEDASEASPIVKAFQTVSGFLRKVRPVVEALRV</sequence>
<proteinExistence type="predicted"/>
<name>A0A139AES7_GONPJ</name>
<dbReference type="InterPro" id="IPR051453">
    <property type="entry name" value="MBL_Glyoxalase_II"/>
</dbReference>
<dbReference type="SUPFAM" id="SSF56281">
    <property type="entry name" value="Metallo-hydrolase/oxidoreductase"/>
    <property type="match status" value="1"/>
</dbReference>
<dbReference type="InterPro" id="IPR001279">
    <property type="entry name" value="Metallo-B-lactamas"/>
</dbReference>
<feature type="region of interest" description="Disordered" evidence="5">
    <location>
        <begin position="183"/>
        <end position="264"/>
    </location>
</feature>
<dbReference type="GO" id="GO:0016787">
    <property type="term" value="F:hydrolase activity"/>
    <property type="evidence" value="ECO:0007669"/>
    <property type="project" value="UniProtKB-KW"/>
</dbReference>
<keyword evidence="3 7" id="KW-0378">Hydrolase</keyword>
<evidence type="ECO:0000313" key="7">
    <source>
        <dbReference type="EMBL" id="KXS14923.1"/>
    </source>
</evidence>
<dbReference type="STRING" id="1344416.A0A139AES7"/>
<comment type="cofactor">
    <cofactor evidence="1">
        <name>Zn(2+)</name>
        <dbReference type="ChEBI" id="CHEBI:29105"/>
    </cofactor>
</comment>
<evidence type="ECO:0000256" key="4">
    <source>
        <dbReference type="ARBA" id="ARBA00022833"/>
    </source>
</evidence>
<evidence type="ECO:0000256" key="1">
    <source>
        <dbReference type="ARBA" id="ARBA00001947"/>
    </source>
</evidence>
<evidence type="ECO:0000256" key="5">
    <source>
        <dbReference type="SAM" id="MobiDB-lite"/>
    </source>
</evidence>
<feature type="compositionally biased region" description="Gly residues" evidence="5">
    <location>
        <begin position="216"/>
        <end position="233"/>
    </location>
</feature>
<dbReference type="GO" id="GO:0046872">
    <property type="term" value="F:metal ion binding"/>
    <property type="evidence" value="ECO:0007669"/>
    <property type="project" value="UniProtKB-KW"/>
</dbReference>
<reference evidence="7 8" key="1">
    <citation type="journal article" date="2015" name="Genome Biol. Evol.">
        <title>Phylogenomic analyses indicate that early fungi evolved digesting cell walls of algal ancestors of land plants.</title>
        <authorList>
            <person name="Chang Y."/>
            <person name="Wang S."/>
            <person name="Sekimoto S."/>
            <person name="Aerts A.L."/>
            <person name="Choi C."/>
            <person name="Clum A."/>
            <person name="LaButti K.M."/>
            <person name="Lindquist E.A."/>
            <person name="Yee Ngan C."/>
            <person name="Ohm R.A."/>
            <person name="Salamov A.A."/>
            <person name="Grigoriev I.V."/>
            <person name="Spatafora J.W."/>
            <person name="Berbee M.L."/>
        </authorList>
    </citation>
    <scope>NUCLEOTIDE SEQUENCE [LARGE SCALE GENOMIC DNA]</scope>
    <source>
        <strain evidence="7 8">JEL478</strain>
    </source>
</reference>
<dbReference type="PANTHER" id="PTHR46233">
    <property type="entry name" value="HYDROXYACYLGLUTATHIONE HYDROLASE GLOC"/>
    <property type="match status" value="1"/>
</dbReference>
<evidence type="ECO:0000259" key="6">
    <source>
        <dbReference type="SMART" id="SM00849"/>
    </source>
</evidence>
<dbReference type="EMBL" id="KQ965765">
    <property type="protein sequence ID" value="KXS14923.1"/>
    <property type="molecule type" value="Genomic_DNA"/>
</dbReference>
<feature type="domain" description="Metallo-beta-lactamase" evidence="6">
    <location>
        <begin position="2"/>
        <end position="158"/>
    </location>
</feature>
<keyword evidence="4" id="KW-0862">Zinc</keyword>
<accession>A0A139AES7</accession>